<keyword evidence="7 8" id="KW-0472">Membrane</keyword>
<dbReference type="PANTHER" id="PTHR33908:SF11">
    <property type="entry name" value="MEMBRANE PROTEIN"/>
    <property type="match status" value="1"/>
</dbReference>
<dbReference type="RefSeq" id="WP_013216053.1">
    <property type="nucleotide sequence ID" value="NC_014313.1"/>
</dbReference>
<dbReference type="OrthoDB" id="9811222at2"/>
<protein>
    <recommendedName>
        <fullName evidence="9">Glycosyltransferase RgtA/B/C/D-like domain-containing protein</fullName>
    </recommendedName>
</protein>
<keyword evidence="3" id="KW-0328">Glycosyltransferase</keyword>
<evidence type="ECO:0000256" key="5">
    <source>
        <dbReference type="ARBA" id="ARBA00022692"/>
    </source>
</evidence>
<accession>D8JQE0</accession>
<evidence type="ECO:0000259" key="9">
    <source>
        <dbReference type="Pfam" id="PF13231"/>
    </source>
</evidence>
<feature type="domain" description="Glycosyltransferase RgtA/B/C/D-like" evidence="9">
    <location>
        <begin position="66"/>
        <end position="226"/>
    </location>
</feature>
<reference evidence="11" key="1">
    <citation type="journal article" date="2011" name="J. Bacteriol.">
        <title>Genome sequences of eight morphologically diverse alphaproteobacteria.</title>
        <authorList>
            <consortium name="US DOE Joint Genome Institute"/>
            <person name="Brown P.J."/>
            <person name="Kysela D.T."/>
            <person name="Buechlein A."/>
            <person name="Hemmerich C."/>
            <person name="Brun Y.V."/>
        </authorList>
    </citation>
    <scope>NUCLEOTIDE SEQUENCE [LARGE SCALE GENOMIC DNA]</scope>
    <source>
        <strain evidence="11">ATCC 51888 / DSM 1869 / NCIB 11706 / TK 0415</strain>
    </source>
</reference>
<dbReference type="STRING" id="582899.Hden_2095"/>
<keyword evidence="2" id="KW-1003">Cell membrane</keyword>
<keyword evidence="6 8" id="KW-1133">Transmembrane helix</keyword>
<feature type="transmembrane region" description="Helical" evidence="8">
    <location>
        <begin position="165"/>
        <end position="196"/>
    </location>
</feature>
<dbReference type="InterPro" id="IPR050297">
    <property type="entry name" value="LipidA_mod_glycosyltrf_83"/>
</dbReference>
<feature type="transmembrane region" description="Helical" evidence="8">
    <location>
        <begin position="293"/>
        <end position="311"/>
    </location>
</feature>
<evidence type="ECO:0000256" key="2">
    <source>
        <dbReference type="ARBA" id="ARBA00022475"/>
    </source>
</evidence>
<dbReference type="PANTHER" id="PTHR33908">
    <property type="entry name" value="MANNOSYLTRANSFERASE YKCB-RELATED"/>
    <property type="match status" value="1"/>
</dbReference>
<evidence type="ECO:0000256" key="8">
    <source>
        <dbReference type="SAM" id="Phobius"/>
    </source>
</evidence>
<organism evidence="10 11">
    <name type="scientific">Hyphomicrobium denitrificans (strain ATCC 51888 / DSM 1869 / NCIMB 11706 / TK 0415)</name>
    <dbReference type="NCBI Taxonomy" id="582899"/>
    <lineage>
        <taxon>Bacteria</taxon>
        <taxon>Pseudomonadati</taxon>
        <taxon>Pseudomonadota</taxon>
        <taxon>Alphaproteobacteria</taxon>
        <taxon>Hyphomicrobiales</taxon>
        <taxon>Hyphomicrobiaceae</taxon>
        <taxon>Hyphomicrobium</taxon>
    </lineage>
</organism>
<feature type="transmembrane region" description="Helical" evidence="8">
    <location>
        <begin position="323"/>
        <end position="339"/>
    </location>
</feature>
<dbReference type="GO" id="GO:0005886">
    <property type="term" value="C:plasma membrane"/>
    <property type="evidence" value="ECO:0007669"/>
    <property type="project" value="UniProtKB-SubCell"/>
</dbReference>
<feature type="transmembrane region" description="Helical" evidence="8">
    <location>
        <begin position="120"/>
        <end position="153"/>
    </location>
</feature>
<gene>
    <name evidence="10" type="ordered locus">Hden_2095</name>
</gene>
<dbReference type="eggNOG" id="COG1807">
    <property type="taxonomic scope" value="Bacteria"/>
</dbReference>
<evidence type="ECO:0000256" key="6">
    <source>
        <dbReference type="ARBA" id="ARBA00022989"/>
    </source>
</evidence>
<evidence type="ECO:0000256" key="4">
    <source>
        <dbReference type="ARBA" id="ARBA00022679"/>
    </source>
</evidence>
<dbReference type="EMBL" id="CP002083">
    <property type="protein sequence ID" value="ADJ23894.1"/>
    <property type="molecule type" value="Genomic_DNA"/>
</dbReference>
<evidence type="ECO:0000256" key="1">
    <source>
        <dbReference type="ARBA" id="ARBA00004651"/>
    </source>
</evidence>
<dbReference type="HOGENOM" id="CLU_016165_1_0_5"/>
<dbReference type="AlphaFoldDB" id="D8JQE0"/>
<sequence length="502" mass="54477">MRDLPDAPPVIATAEIPRVDRADVILIVAAIALFALRLVMAAATGFVDDEAYYRLWSLAPSLSYYDHPPMIAWMIAIGRVLIGDTTFGVRFIAPLCHLLGAVLLWRTAFLLYGRETARVAVWLLLAMPLLAIGGILVTPDLPSVLFAGLVLWALAELDHSKNANWWLAIGAFAGLGLLSKYTNLFLGATIAIWLIASPENRRWFRAPQLWIGGVIAMLATLPVIVWNAEHDWASFTKQFGRVGHSGTLSGPLYFVEFLGTLLALVSPVIAVLAAIGLVQVVRSAIRHRRSNDILLAAAVLPMLTYFAVHALHDRVQGNWPAPLYPPLAICAALAIGAITPERRHSAVFTTALGLGFFVTAAIYADALHPIAAAAQMKAPTEQMYGWTELGDAVEKKRIEAGAGWVATSSYASTGQLAFALKGKSDVAQLDQRIRYEFLPPLSSDILRKPALYVELDRRVDVDLLKSKFRTVTALGSLTRTNGSATGAIYKVYLVSDPVAPPL</sequence>
<keyword evidence="4" id="KW-0808">Transferase</keyword>
<keyword evidence="11" id="KW-1185">Reference proteome</keyword>
<dbReference type="Proteomes" id="UP000002033">
    <property type="component" value="Chromosome"/>
</dbReference>
<dbReference type="KEGG" id="hdn:Hden_2095"/>
<comment type="subcellular location">
    <subcellularLocation>
        <location evidence="1">Cell membrane</location>
        <topology evidence="1">Multi-pass membrane protein</topology>
    </subcellularLocation>
</comment>
<feature type="transmembrane region" description="Helical" evidence="8">
    <location>
        <begin position="257"/>
        <end position="281"/>
    </location>
</feature>
<feature type="transmembrane region" description="Helical" evidence="8">
    <location>
        <begin position="346"/>
        <end position="364"/>
    </location>
</feature>
<evidence type="ECO:0000256" key="7">
    <source>
        <dbReference type="ARBA" id="ARBA00023136"/>
    </source>
</evidence>
<feature type="transmembrane region" description="Helical" evidence="8">
    <location>
        <begin position="24"/>
        <end position="47"/>
    </location>
</feature>
<proteinExistence type="predicted"/>
<feature type="transmembrane region" description="Helical" evidence="8">
    <location>
        <begin position="208"/>
        <end position="228"/>
    </location>
</feature>
<dbReference type="GO" id="GO:0016763">
    <property type="term" value="F:pentosyltransferase activity"/>
    <property type="evidence" value="ECO:0007669"/>
    <property type="project" value="TreeGrafter"/>
</dbReference>
<feature type="transmembrane region" description="Helical" evidence="8">
    <location>
        <begin position="91"/>
        <end position="113"/>
    </location>
</feature>
<dbReference type="GO" id="GO:0009103">
    <property type="term" value="P:lipopolysaccharide biosynthetic process"/>
    <property type="evidence" value="ECO:0007669"/>
    <property type="project" value="UniProtKB-ARBA"/>
</dbReference>
<dbReference type="InterPro" id="IPR038731">
    <property type="entry name" value="RgtA/B/C-like"/>
</dbReference>
<keyword evidence="5 8" id="KW-0812">Transmembrane</keyword>
<evidence type="ECO:0000313" key="10">
    <source>
        <dbReference type="EMBL" id="ADJ23894.1"/>
    </source>
</evidence>
<evidence type="ECO:0000256" key="3">
    <source>
        <dbReference type="ARBA" id="ARBA00022676"/>
    </source>
</evidence>
<name>D8JQE0_HYPDA</name>
<evidence type="ECO:0000313" key="11">
    <source>
        <dbReference type="Proteomes" id="UP000002033"/>
    </source>
</evidence>
<dbReference type="Pfam" id="PF13231">
    <property type="entry name" value="PMT_2"/>
    <property type="match status" value="1"/>
</dbReference>
<dbReference type="CAZy" id="GT83">
    <property type="family name" value="Glycosyltransferase Family 83"/>
</dbReference>